<feature type="transmembrane region" description="Helical" evidence="14">
    <location>
        <begin position="122"/>
        <end position="143"/>
    </location>
</feature>
<comment type="similarity">
    <text evidence="2 12">Belongs to the two pore domain potassium channel (TC 1.A.1.8) family.</text>
</comment>
<feature type="transmembrane region" description="Helical" evidence="14">
    <location>
        <begin position="200"/>
        <end position="221"/>
    </location>
</feature>
<dbReference type="InterPro" id="IPR003092">
    <property type="entry name" value="2pore_dom_K_chnl_TASK"/>
</dbReference>
<evidence type="ECO:0000313" key="16">
    <source>
        <dbReference type="EMBL" id="KAG9469783.1"/>
    </source>
</evidence>
<dbReference type="GO" id="GO:0015271">
    <property type="term" value="F:outward rectifier potassium channel activity"/>
    <property type="evidence" value="ECO:0007669"/>
    <property type="project" value="TreeGrafter"/>
</dbReference>
<keyword evidence="10 14" id="KW-0472">Membrane</keyword>
<evidence type="ECO:0000256" key="5">
    <source>
        <dbReference type="ARBA" id="ARBA00022692"/>
    </source>
</evidence>
<dbReference type="Pfam" id="PF07885">
    <property type="entry name" value="Ion_trans_2"/>
    <property type="match status" value="2"/>
</dbReference>
<evidence type="ECO:0000313" key="17">
    <source>
        <dbReference type="Proteomes" id="UP000770717"/>
    </source>
</evidence>
<protein>
    <recommendedName>
        <fullName evidence="15">Potassium channel domain-containing protein</fullName>
    </recommendedName>
</protein>
<keyword evidence="5 12" id="KW-0812">Transmembrane</keyword>
<keyword evidence="17" id="KW-1185">Reference proteome</keyword>
<keyword evidence="9 12" id="KW-0406">Ion transport</keyword>
<feature type="transmembrane region" description="Helical" evidence="14">
    <location>
        <begin position="233"/>
        <end position="253"/>
    </location>
</feature>
<dbReference type="GO" id="GO:0005886">
    <property type="term" value="C:plasma membrane"/>
    <property type="evidence" value="ECO:0007669"/>
    <property type="project" value="TreeGrafter"/>
</dbReference>
<dbReference type="GO" id="GO:0022841">
    <property type="term" value="F:potassium ion leak channel activity"/>
    <property type="evidence" value="ECO:0007669"/>
    <property type="project" value="TreeGrafter"/>
</dbReference>
<dbReference type="GO" id="GO:0030322">
    <property type="term" value="P:stabilization of membrane potential"/>
    <property type="evidence" value="ECO:0007669"/>
    <property type="project" value="TreeGrafter"/>
</dbReference>
<evidence type="ECO:0000256" key="2">
    <source>
        <dbReference type="ARBA" id="ARBA00006666"/>
    </source>
</evidence>
<keyword evidence="4" id="KW-0633">Potassium transport</keyword>
<evidence type="ECO:0000256" key="9">
    <source>
        <dbReference type="ARBA" id="ARBA00023065"/>
    </source>
</evidence>
<evidence type="ECO:0000256" key="11">
    <source>
        <dbReference type="ARBA" id="ARBA00023303"/>
    </source>
</evidence>
<evidence type="ECO:0000256" key="14">
    <source>
        <dbReference type="SAM" id="Phobius"/>
    </source>
</evidence>
<evidence type="ECO:0000256" key="8">
    <source>
        <dbReference type="ARBA" id="ARBA00022989"/>
    </source>
</evidence>
<evidence type="ECO:0000256" key="13">
    <source>
        <dbReference type="SAM" id="MobiDB-lite"/>
    </source>
</evidence>
<evidence type="ECO:0000256" key="3">
    <source>
        <dbReference type="ARBA" id="ARBA00022448"/>
    </source>
</evidence>
<evidence type="ECO:0000256" key="1">
    <source>
        <dbReference type="ARBA" id="ARBA00004141"/>
    </source>
</evidence>
<dbReference type="FunFam" id="1.10.287.70:FF:000110">
    <property type="entry name" value="Potassium channel subfamily K member"/>
    <property type="match status" value="1"/>
</dbReference>
<name>A0A8J6EIL4_ELECQ</name>
<evidence type="ECO:0000256" key="10">
    <source>
        <dbReference type="ARBA" id="ARBA00023136"/>
    </source>
</evidence>
<dbReference type="AlphaFoldDB" id="A0A8J6EIL4"/>
<evidence type="ECO:0000256" key="12">
    <source>
        <dbReference type="RuleBase" id="RU003857"/>
    </source>
</evidence>
<sequence>MLSGFIKSALLGSGFLVYLLAGALLFQMFEKEAETRVQLKTEYHRLKFLENYTCLTKDALEELIQVITDAVKHGVNPLLNGTSEEQTNWDLSSAFFFAGTVVTTIGYGTIAPKTTGGQIFCLFYALFGIPLNLIVLGQVGKYLSRWSERFGECLRRNGMGKRKAKILTVIYFLVAGVIVFLGIPPLAFSQIEQWTYTEGVYYAFISLSTIGFGDYVVGSGAKGTHPFVGYRALVYFWIIFGLAWLSLLINLLISVLKDTEKKIEEDLHHIRRHKKEHSNQDLTMEPMTSAEEKNSTK</sequence>
<keyword evidence="11 12" id="KW-0407">Ion channel</keyword>
<keyword evidence="3 12" id="KW-0813">Transport</keyword>
<feature type="domain" description="Potassium channel" evidence="15">
    <location>
        <begin position="167"/>
        <end position="256"/>
    </location>
</feature>
<dbReference type="InterPro" id="IPR003280">
    <property type="entry name" value="2pore_dom_K_chnl"/>
</dbReference>
<accession>A0A8J6EIL4</accession>
<dbReference type="EMBL" id="WNTK01000429">
    <property type="protein sequence ID" value="KAG9469783.1"/>
    <property type="molecule type" value="Genomic_DNA"/>
</dbReference>
<keyword evidence="8 14" id="KW-1133">Transmembrane helix</keyword>
<dbReference type="PANTHER" id="PTHR11003">
    <property type="entry name" value="POTASSIUM CHANNEL, SUBFAMILY K"/>
    <property type="match status" value="1"/>
</dbReference>
<dbReference type="PANTHER" id="PTHR11003:SF350">
    <property type="entry name" value="POTASSIUM CHANNEL DOMAIN-CONTAINING PROTEIN"/>
    <property type="match status" value="1"/>
</dbReference>
<comment type="caution">
    <text evidence="16">The sequence shown here is derived from an EMBL/GenBank/DDBJ whole genome shotgun (WGS) entry which is preliminary data.</text>
</comment>
<dbReference type="Proteomes" id="UP000770717">
    <property type="component" value="Unassembled WGS sequence"/>
</dbReference>
<evidence type="ECO:0000259" key="15">
    <source>
        <dbReference type="Pfam" id="PF07885"/>
    </source>
</evidence>
<dbReference type="PRINTS" id="PR01095">
    <property type="entry name" value="TASKCHANNEL"/>
</dbReference>
<feature type="region of interest" description="Disordered" evidence="13">
    <location>
        <begin position="274"/>
        <end position="297"/>
    </location>
</feature>
<keyword evidence="6" id="KW-0631">Potassium channel</keyword>
<dbReference type="InterPro" id="IPR013099">
    <property type="entry name" value="K_chnl_dom"/>
</dbReference>
<dbReference type="SUPFAM" id="SSF81324">
    <property type="entry name" value="Voltage-gated potassium channels"/>
    <property type="match status" value="2"/>
</dbReference>
<dbReference type="PRINTS" id="PR01333">
    <property type="entry name" value="2POREKCHANEL"/>
</dbReference>
<evidence type="ECO:0000256" key="7">
    <source>
        <dbReference type="ARBA" id="ARBA00022958"/>
    </source>
</evidence>
<proteinExistence type="inferred from homology"/>
<dbReference type="OrthoDB" id="297496at2759"/>
<evidence type="ECO:0000256" key="6">
    <source>
        <dbReference type="ARBA" id="ARBA00022826"/>
    </source>
</evidence>
<organism evidence="16 17">
    <name type="scientific">Eleutherodactylus coqui</name>
    <name type="common">Puerto Rican coqui</name>
    <dbReference type="NCBI Taxonomy" id="57060"/>
    <lineage>
        <taxon>Eukaryota</taxon>
        <taxon>Metazoa</taxon>
        <taxon>Chordata</taxon>
        <taxon>Craniata</taxon>
        <taxon>Vertebrata</taxon>
        <taxon>Euteleostomi</taxon>
        <taxon>Amphibia</taxon>
        <taxon>Batrachia</taxon>
        <taxon>Anura</taxon>
        <taxon>Neobatrachia</taxon>
        <taxon>Hyloidea</taxon>
        <taxon>Eleutherodactylidae</taxon>
        <taxon>Eleutherodactylinae</taxon>
        <taxon>Eleutherodactylus</taxon>
        <taxon>Eleutherodactylus</taxon>
    </lineage>
</organism>
<comment type="subcellular location">
    <subcellularLocation>
        <location evidence="1">Membrane</location>
        <topology evidence="1">Multi-pass membrane protein</topology>
    </subcellularLocation>
</comment>
<gene>
    <name evidence="16" type="ORF">GDO78_019671</name>
</gene>
<keyword evidence="7" id="KW-0630">Potassium</keyword>
<feature type="transmembrane region" description="Helical" evidence="14">
    <location>
        <begin position="164"/>
        <end position="188"/>
    </location>
</feature>
<feature type="domain" description="Potassium channel" evidence="15">
    <location>
        <begin position="87"/>
        <end position="144"/>
    </location>
</feature>
<feature type="transmembrane region" description="Helical" evidence="14">
    <location>
        <begin position="6"/>
        <end position="26"/>
    </location>
</feature>
<dbReference type="Gene3D" id="1.10.287.70">
    <property type="match status" value="1"/>
</dbReference>
<evidence type="ECO:0000256" key="4">
    <source>
        <dbReference type="ARBA" id="ARBA00022538"/>
    </source>
</evidence>
<reference evidence="16" key="1">
    <citation type="thesis" date="2020" institute="ProQuest LLC" country="789 East Eisenhower Parkway, Ann Arbor, MI, USA">
        <title>Comparative Genomics and Chromosome Evolution.</title>
        <authorList>
            <person name="Mudd A.B."/>
        </authorList>
    </citation>
    <scope>NUCLEOTIDE SEQUENCE</scope>
    <source>
        <strain evidence="16">HN-11 Male</strain>
        <tissue evidence="16">Kidney and liver</tissue>
    </source>
</reference>
<feature type="transmembrane region" description="Helical" evidence="14">
    <location>
        <begin position="91"/>
        <end position="110"/>
    </location>
</feature>